<keyword evidence="3" id="KW-1185">Reference proteome</keyword>
<evidence type="ECO:0000256" key="1">
    <source>
        <dbReference type="SAM" id="MobiDB-lite"/>
    </source>
</evidence>
<protein>
    <submittedName>
        <fullName evidence="2">42589_t:CDS:1</fullName>
    </submittedName>
</protein>
<reference evidence="2 3" key="1">
    <citation type="submission" date="2021-06" db="EMBL/GenBank/DDBJ databases">
        <authorList>
            <person name="Kallberg Y."/>
            <person name="Tangrot J."/>
            <person name="Rosling A."/>
        </authorList>
    </citation>
    <scope>NUCLEOTIDE SEQUENCE [LARGE SCALE GENOMIC DNA]</scope>
    <source>
        <strain evidence="2 3">120-4 pot B 10/14</strain>
    </source>
</reference>
<evidence type="ECO:0000313" key="3">
    <source>
        <dbReference type="Proteomes" id="UP000789901"/>
    </source>
</evidence>
<evidence type="ECO:0000313" key="2">
    <source>
        <dbReference type="EMBL" id="CAG8671133.1"/>
    </source>
</evidence>
<accession>A0ABN7UVP4</accession>
<proteinExistence type="predicted"/>
<organism evidence="2 3">
    <name type="scientific">Gigaspora margarita</name>
    <dbReference type="NCBI Taxonomy" id="4874"/>
    <lineage>
        <taxon>Eukaryota</taxon>
        <taxon>Fungi</taxon>
        <taxon>Fungi incertae sedis</taxon>
        <taxon>Mucoromycota</taxon>
        <taxon>Glomeromycotina</taxon>
        <taxon>Glomeromycetes</taxon>
        <taxon>Diversisporales</taxon>
        <taxon>Gigasporaceae</taxon>
        <taxon>Gigaspora</taxon>
    </lineage>
</organism>
<comment type="caution">
    <text evidence="2">The sequence shown here is derived from an EMBL/GenBank/DDBJ whole genome shotgun (WGS) entry which is preliminary data.</text>
</comment>
<dbReference type="EMBL" id="CAJVQB010005843">
    <property type="protein sequence ID" value="CAG8671133.1"/>
    <property type="molecule type" value="Genomic_DNA"/>
</dbReference>
<dbReference type="Proteomes" id="UP000789901">
    <property type="component" value="Unassembled WGS sequence"/>
</dbReference>
<name>A0ABN7UVP4_GIGMA</name>
<feature type="region of interest" description="Disordered" evidence="1">
    <location>
        <begin position="22"/>
        <end position="47"/>
    </location>
</feature>
<sequence length="47" mass="5337">MPFDQKKYINHEKHFQRGTLTDIRGQPKKSGAGHGNWGVLGDEINVM</sequence>
<gene>
    <name evidence="2" type="ORF">GMARGA_LOCUS10430</name>
</gene>